<dbReference type="Gene3D" id="3.40.190.100">
    <property type="entry name" value="Glycine betaine-binding periplasmic protein, domain 2"/>
    <property type="match status" value="1"/>
</dbReference>
<dbReference type="OrthoDB" id="9787902at2"/>
<evidence type="ECO:0000313" key="3">
    <source>
        <dbReference type="EMBL" id="KIQ00269.1"/>
    </source>
</evidence>
<dbReference type="AlphaFoldDB" id="A0A0D0JX95"/>
<feature type="domain" description="ABC-type glycine betaine transport system substrate-binding" evidence="2">
    <location>
        <begin position="38"/>
        <end position="320"/>
    </location>
</feature>
<dbReference type="NCBIfam" id="NF008334">
    <property type="entry name" value="PRK11119.1"/>
    <property type="match status" value="1"/>
</dbReference>
<name>A0A0D0JX95_9PSED</name>
<protein>
    <submittedName>
        <fullName evidence="3">ProX protein</fullName>
    </submittedName>
</protein>
<evidence type="ECO:0000256" key="1">
    <source>
        <dbReference type="SAM" id="SignalP"/>
    </source>
</evidence>
<dbReference type="Gene3D" id="3.40.190.10">
    <property type="entry name" value="Periplasmic binding protein-like II"/>
    <property type="match status" value="1"/>
</dbReference>
<evidence type="ECO:0000313" key="4">
    <source>
        <dbReference type="Proteomes" id="UP000032068"/>
    </source>
</evidence>
<dbReference type="Proteomes" id="UP000032068">
    <property type="component" value="Unassembled WGS sequence"/>
</dbReference>
<dbReference type="CDD" id="cd13638">
    <property type="entry name" value="PBP2_EcProx_like"/>
    <property type="match status" value="1"/>
</dbReference>
<dbReference type="SUPFAM" id="SSF53850">
    <property type="entry name" value="Periplasmic binding protein-like II"/>
    <property type="match status" value="1"/>
</dbReference>
<dbReference type="InterPro" id="IPR007210">
    <property type="entry name" value="ABC_Gly_betaine_transp_sub-bd"/>
</dbReference>
<dbReference type="GO" id="GO:0043190">
    <property type="term" value="C:ATP-binding cassette (ABC) transporter complex"/>
    <property type="evidence" value="ECO:0007669"/>
    <property type="project" value="InterPro"/>
</dbReference>
<reference evidence="3 4" key="1">
    <citation type="submission" date="2014-12" db="EMBL/GenBank/DDBJ databases">
        <title>16Stimator: statistical estimation of ribosomal gene copy numbers from draft genome assemblies.</title>
        <authorList>
            <person name="Perisin M.A."/>
            <person name="Vetter M."/>
            <person name="Gilbert J.A."/>
            <person name="Bergelson J."/>
        </authorList>
    </citation>
    <scope>NUCLEOTIDE SEQUENCE [LARGE SCALE GENOMIC DNA]</scope>
    <source>
        <strain evidence="3 4">MEJ086</strain>
    </source>
</reference>
<accession>A0A0D0JX95</accession>
<dbReference type="GO" id="GO:0022857">
    <property type="term" value="F:transmembrane transporter activity"/>
    <property type="evidence" value="ECO:0007669"/>
    <property type="project" value="InterPro"/>
</dbReference>
<gene>
    <name evidence="3" type="primary">proX</name>
    <name evidence="3" type="ORF">RU08_12670</name>
</gene>
<comment type="caution">
    <text evidence="3">The sequence shown here is derived from an EMBL/GenBank/DDBJ whole genome shotgun (WGS) entry which is preliminary data.</text>
</comment>
<organism evidence="3 4">
    <name type="scientific">Pseudomonas fulva</name>
    <dbReference type="NCBI Taxonomy" id="47880"/>
    <lineage>
        <taxon>Bacteria</taxon>
        <taxon>Pseudomonadati</taxon>
        <taxon>Pseudomonadota</taxon>
        <taxon>Gammaproteobacteria</taxon>
        <taxon>Pseudomonadales</taxon>
        <taxon>Pseudomonadaceae</taxon>
        <taxon>Pseudomonas</taxon>
    </lineage>
</organism>
<dbReference type="RefSeq" id="WP_042554200.1">
    <property type="nucleotide sequence ID" value="NZ_JXQW01000029.1"/>
</dbReference>
<proteinExistence type="predicted"/>
<evidence type="ECO:0000259" key="2">
    <source>
        <dbReference type="Pfam" id="PF04069"/>
    </source>
</evidence>
<dbReference type="EMBL" id="JXQW01000029">
    <property type="protein sequence ID" value="KIQ00269.1"/>
    <property type="molecule type" value="Genomic_DNA"/>
</dbReference>
<keyword evidence="1" id="KW-0732">Signal</keyword>
<dbReference type="Pfam" id="PF04069">
    <property type="entry name" value="OpuAC"/>
    <property type="match status" value="1"/>
</dbReference>
<sequence>MFESNLSRGILQCVSVLALSVASLCANASAEKPGDGIKVTPAFPSVDEERFRGEIAMAGLRELGYNVQKPKETEYATMVLAVGYGDADFTVNVWDQLHKSFYEKAGGDENMVKAGDIMPGVLQGYLIDKKTADAHNIKYITDLKKPEIAKLFDADGDGKADLTGCNPGWGCELIISHQIEAYDLDKTVHVNQGSYFALMADTITRFKEGKPVFYYTWVPQWVAGVLVEGRDVVWLEVPKTDLPDGKNDVNTLYQGKNLGFAVDKVEAVLNREFAEENPAALKFLSLMQISAADESAQNLKMQEGEKTIADIQRHAKEWIAAHRQQFDQWLQAARQAAN</sequence>
<feature type="signal peptide" evidence="1">
    <location>
        <begin position="1"/>
        <end position="28"/>
    </location>
</feature>
<feature type="chain" id="PRO_5002214281" evidence="1">
    <location>
        <begin position="29"/>
        <end position="338"/>
    </location>
</feature>